<dbReference type="AlphaFoldDB" id="A0A382NWZ6"/>
<sequence length="163" mass="18768">MKRSLLVALMTLATIVIGAFLIEETTEAQRQNRPDQRQGGFGDFSEEDIRRFRARSEAGSSQSMMKDSWAELTFTIKVDNETLMKARSLYQKAVDSAIKARKKADELALEPGGFMDWEALQEKMVGINNELKSDLKQVLTVAQIEKLENYYQKRREERSQWGR</sequence>
<organism evidence="1">
    <name type="scientific">marine metagenome</name>
    <dbReference type="NCBI Taxonomy" id="408172"/>
    <lineage>
        <taxon>unclassified sequences</taxon>
        <taxon>metagenomes</taxon>
        <taxon>ecological metagenomes</taxon>
    </lineage>
</organism>
<evidence type="ECO:0008006" key="2">
    <source>
        <dbReference type="Google" id="ProtNLM"/>
    </source>
</evidence>
<accession>A0A382NWZ6</accession>
<protein>
    <recommendedName>
        <fullName evidence="2">Periplasmic heavy metal sensor</fullName>
    </recommendedName>
</protein>
<reference evidence="1" key="1">
    <citation type="submission" date="2018-05" db="EMBL/GenBank/DDBJ databases">
        <authorList>
            <person name="Lanie J.A."/>
            <person name="Ng W.-L."/>
            <person name="Kazmierczak K.M."/>
            <person name="Andrzejewski T.M."/>
            <person name="Davidsen T.M."/>
            <person name="Wayne K.J."/>
            <person name="Tettelin H."/>
            <person name="Glass J.I."/>
            <person name="Rusch D."/>
            <person name="Podicherti R."/>
            <person name="Tsui H.-C.T."/>
            <person name="Winkler M.E."/>
        </authorList>
    </citation>
    <scope>NUCLEOTIDE SEQUENCE</scope>
</reference>
<name>A0A382NWZ6_9ZZZZ</name>
<dbReference type="EMBL" id="UINC01103308">
    <property type="protein sequence ID" value="SVC65586.1"/>
    <property type="molecule type" value="Genomic_DNA"/>
</dbReference>
<evidence type="ECO:0000313" key="1">
    <source>
        <dbReference type="EMBL" id="SVC65586.1"/>
    </source>
</evidence>
<gene>
    <name evidence="1" type="ORF">METZ01_LOCUS318440</name>
</gene>
<proteinExistence type="predicted"/>